<protein>
    <recommendedName>
        <fullName evidence="3">RHS repeat-associated core domain-containing protein</fullName>
    </recommendedName>
</protein>
<evidence type="ECO:0000313" key="1">
    <source>
        <dbReference type="EMBL" id="REC67814.1"/>
    </source>
</evidence>
<keyword evidence="2" id="KW-1185">Reference proteome</keyword>
<organism evidence="1 2">
    <name type="scientific">Chryseobacterium rhizosphaerae</name>
    <dbReference type="NCBI Taxonomy" id="395937"/>
    <lineage>
        <taxon>Bacteria</taxon>
        <taxon>Pseudomonadati</taxon>
        <taxon>Bacteroidota</taxon>
        <taxon>Flavobacteriia</taxon>
        <taxon>Flavobacteriales</taxon>
        <taxon>Weeksellaceae</taxon>
        <taxon>Chryseobacterium group</taxon>
        <taxon>Chryseobacterium</taxon>
    </lineage>
</organism>
<proteinExistence type="predicted"/>
<dbReference type="EMBL" id="QNUF01000083">
    <property type="protein sequence ID" value="REC67814.1"/>
    <property type="molecule type" value="Genomic_DNA"/>
</dbReference>
<sequence length="197" mass="22312">NVVYDSKGKVISYEKELLSSGTVTKASIENLYNPWNGELAQVKDQISGKVLWELKETNARAQVLKAMLGTSEVKNTYNDATGMIREINHVNYVGDPLVNIQYTFNAVKNELRSRKVLGNFNIIESFDYDDNNRLINWTNPVTGIKPTSNRNTYDIKGRILKNDQVGKIKFDNPDNVYQPTGMSLNTDGIQNYNNDLI</sequence>
<accession>A0ABX9ID37</accession>
<dbReference type="RefSeq" id="WP_157969934.1">
    <property type="nucleotide sequence ID" value="NZ_QNUF01000083.1"/>
</dbReference>
<feature type="non-terminal residue" evidence="1">
    <location>
        <position position="197"/>
    </location>
</feature>
<dbReference type="Proteomes" id="UP000256491">
    <property type="component" value="Unassembled WGS sequence"/>
</dbReference>
<evidence type="ECO:0000313" key="2">
    <source>
        <dbReference type="Proteomes" id="UP000256491"/>
    </source>
</evidence>
<comment type="caution">
    <text evidence="1">The sequence shown here is derived from an EMBL/GenBank/DDBJ whole genome shotgun (WGS) entry which is preliminary data.</text>
</comment>
<dbReference type="Gene3D" id="2.180.10.10">
    <property type="entry name" value="RHS repeat-associated core"/>
    <property type="match status" value="1"/>
</dbReference>
<reference evidence="1 2" key="1">
    <citation type="journal article" date="2010" name="Syst. Appl. Microbiol.">
        <title>Four new species of Chryseobacterium from the rhizosphere of coastal sand dune plants, Chryseobacterium elymi sp. nov., Chryseobacterium hagamense sp. nov., Chryseobacterium lathyri sp. nov. and Chryseobacterium rhizosphaerae sp. nov.</title>
        <authorList>
            <person name="Cho S.H."/>
            <person name="Lee K.S."/>
            <person name="Shin D.S."/>
            <person name="Han J.H."/>
            <person name="Park K.S."/>
            <person name="Lee C.H."/>
            <person name="Park K.H."/>
            <person name="Kim S.B."/>
        </authorList>
    </citation>
    <scope>NUCLEOTIDE SEQUENCE [LARGE SCALE GENOMIC DNA]</scope>
    <source>
        <strain evidence="1 2">KCTC 22548</strain>
    </source>
</reference>
<name>A0ABX9ID37_9FLAO</name>
<feature type="non-terminal residue" evidence="1">
    <location>
        <position position="1"/>
    </location>
</feature>
<evidence type="ECO:0008006" key="3">
    <source>
        <dbReference type="Google" id="ProtNLM"/>
    </source>
</evidence>
<gene>
    <name evidence="1" type="ORF">DRF57_23445</name>
</gene>